<dbReference type="PANTHER" id="PTHR39608">
    <property type="entry name" value="INTEGRAL MEMBRANE PROTEIN (AFU_ORTHOLOGUE AFUA_5G08640)"/>
    <property type="match status" value="1"/>
</dbReference>
<feature type="transmembrane region" description="Helical" evidence="5">
    <location>
        <begin position="12"/>
        <end position="29"/>
    </location>
</feature>
<feature type="transmembrane region" description="Helical" evidence="5">
    <location>
        <begin position="75"/>
        <end position="93"/>
    </location>
</feature>
<dbReference type="EMBL" id="JAKWBI020000312">
    <property type="protein sequence ID" value="KAJ2896784.1"/>
    <property type="molecule type" value="Genomic_DNA"/>
</dbReference>
<proteinExistence type="predicted"/>
<dbReference type="PANTHER" id="PTHR39608:SF1">
    <property type="entry name" value="INTEGRAL MEMBRANE PROTEIN (AFU_ORTHOLOGUE AFUA_5G08640)"/>
    <property type="match status" value="1"/>
</dbReference>
<comment type="subcellular location">
    <subcellularLocation>
        <location evidence="1">Membrane</location>
        <topology evidence="1">Multi-pass membrane protein</topology>
    </subcellularLocation>
</comment>
<evidence type="ECO:0000256" key="2">
    <source>
        <dbReference type="ARBA" id="ARBA00022692"/>
    </source>
</evidence>
<dbReference type="GO" id="GO:0016020">
    <property type="term" value="C:membrane"/>
    <property type="evidence" value="ECO:0007669"/>
    <property type="project" value="UniProtKB-SubCell"/>
</dbReference>
<evidence type="ECO:0000256" key="4">
    <source>
        <dbReference type="ARBA" id="ARBA00023136"/>
    </source>
</evidence>
<name>A0AAD5WQH6_9PEZI</name>
<protein>
    <submittedName>
        <fullName evidence="7">Integral membrane protein</fullName>
    </submittedName>
</protein>
<comment type="caution">
    <text evidence="7">The sequence shown here is derived from an EMBL/GenBank/DDBJ whole genome shotgun (WGS) entry which is preliminary data.</text>
</comment>
<keyword evidence="8" id="KW-1185">Reference proteome</keyword>
<dbReference type="Pfam" id="PF01284">
    <property type="entry name" value="MARVEL"/>
    <property type="match status" value="1"/>
</dbReference>
<evidence type="ECO:0000313" key="8">
    <source>
        <dbReference type="Proteomes" id="UP001201980"/>
    </source>
</evidence>
<keyword evidence="4 5" id="KW-0472">Membrane</keyword>
<dbReference type="AlphaFoldDB" id="A0AAD5WQH6"/>
<evidence type="ECO:0000256" key="3">
    <source>
        <dbReference type="ARBA" id="ARBA00022989"/>
    </source>
</evidence>
<evidence type="ECO:0000256" key="1">
    <source>
        <dbReference type="ARBA" id="ARBA00004141"/>
    </source>
</evidence>
<dbReference type="InterPro" id="IPR008253">
    <property type="entry name" value="Marvel"/>
</dbReference>
<organism evidence="7 8">
    <name type="scientific">Zalerion maritima</name>
    <dbReference type="NCBI Taxonomy" id="339359"/>
    <lineage>
        <taxon>Eukaryota</taxon>
        <taxon>Fungi</taxon>
        <taxon>Dikarya</taxon>
        <taxon>Ascomycota</taxon>
        <taxon>Pezizomycotina</taxon>
        <taxon>Sordariomycetes</taxon>
        <taxon>Lulworthiomycetidae</taxon>
        <taxon>Lulworthiales</taxon>
        <taxon>Lulworthiaceae</taxon>
        <taxon>Zalerion</taxon>
    </lineage>
</organism>
<feature type="domain" description="MARVEL" evidence="6">
    <location>
        <begin position="6"/>
        <end position="136"/>
    </location>
</feature>
<evidence type="ECO:0000259" key="6">
    <source>
        <dbReference type="Pfam" id="PF01284"/>
    </source>
</evidence>
<feature type="transmembrane region" description="Helical" evidence="5">
    <location>
        <begin position="41"/>
        <end position="63"/>
    </location>
</feature>
<accession>A0AAD5WQH6</accession>
<evidence type="ECO:0000313" key="7">
    <source>
        <dbReference type="EMBL" id="KAJ2896784.1"/>
    </source>
</evidence>
<gene>
    <name evidence="7" type="ORF">MKZ38_005230</name>
</gene>
<keyword evidence="3 5" id="KW-1133">Transmembrane helix</keyword>
<reference evidence="7" key="1">
    <citation type="submission" date="2022-07" db="EMBL/GenBank/DDBJ databases">
        <title>Draft genome sequence of Zalerion maritima ATCC 34329, a (micro)plastics degrading marine fungus.</title>
        <authorList>
            <person name="Paco A."/>
            <person name="Goncalves M.F.M."/>
            <person name="Rocha-Santos T.A.P."/>
            <person name="Alves A."/>
        </authorList>
    </citation>
    <scope>NUCLEOTIDE SEQUENCE</scope>
    <source>
        <strain evidence="7">ATCC 34329</strain>
    </source>
</reference>
<evidence type="ECO:0000256" key="5">
    <source>
        <dbReference type="SAM" id="Phobius"/>
    </source>
</evidence>
<dbReference type="Proteomes" id="UP001201980">
    <property type="component" value="Unassembled WGS sequence"/>
</dbReference>
<feature type="transmembrane region" description="Helical" evidence="5">
    <location>
        <begin position="118"/>
        <end position="140"/>
    </location>
</feature>
<keyword evidence="2 5" id="KW-0812">Transmembrane</keyword>
<sequence>MIWKLIGGILRVVELVFAAIVAGVLGSYLDDVEGKHVHDLGRFIYAVVVAGLAILFSLIWLLPFVKGFLHWPADIFMSILWWVAFGLLVDYIGDDCGYVFDWDNIRIREGSTCQKWKASIAFCFLSAICFLVSAIVGFLAMRHMKKEHRRDHATTHRRWYQRRSRV</sequence>